<dbReference type="InterPro" id="IPR027266">
    <property type="entry name" value="TrmE/GcvT-like"/>
</dbReference>
<dbReference type="GO" id="GO:0032259">
    <property type="term" value="P:methylation"/>
    <property type="evidence" value="ECO:0007669"/>
    <property type="project" value="UniProtKB-KW"/>
</dbReference>
<reference evidence="4 5" key="1">
    <citation type="submission" date="2015-03" db="EMBL/GenBank/DDBJ databases">
        <title>Genome Sequence of Kiloniella spongiae MEBiC09566, isolated from a marine sponge.</title>
        <authorList>
            <person name="Shao Z."/>
            <person name="Wang L."/>
            <person name="Li X."/>
        </authorList>
    </citation>
    <scope>NUCLEOTIDE SEQUENCE [LARGE SCALE GENOMIC DNA]</scope>
    <source>
        <strain evidence="4 5">MEBiC09566</strain>
    </source>
</reference>
<dbReference type="PIRSF" id="PIRSF006487">
    <property type="entry name" value="GcvT"/>
    <property type="match status" value="1"/>
</dbReference>
<sequence length="370" mass="41340">MTDGLNMSRRIRRTPYTDRVEQVGVRGFSVVNHMLLPKAFQSTIEEDYWHLREHVQVWDVSCQRQVQITGLDAERLVQSMTPRSIAKAKVGDCYYIPIVDQQGGMINDPVMLKIADDQFWLSIADSDVLLYAMGLAIGANLDVEIAEPDVSPLAVQGPKAEDLMVSVFGEGIRDVGFFKYARFEFKGTQQVIARSGYSRQGGFEIYLDDGLLGHDLWDTIWEAGQTFNITPGCPNLIERIEGGLFSYGNEMTRENNPLELGLEKFCTLDGSIDFIGQRALQVIDAKGVDRSIRGLQFDGPRAPTCSVPWPVTVGGHQVGQITSCIWSPRLETNVGLSFIDRGYWDIGQNIQIEMPDNQICRGEIVALPML</sequence>
<evidence type="ECO:0000256" key="1">
    <source>
        <dbReference type="PIRSR" id="PIRSR006487-1"/>
    </source>
</evidence>
<evidence type="ECO:0000313" key="4">
    <source>
        <dbReference type="EMBL" id="KLN59044.1"/>
    </source>
</evidence>
<accession>A0A0H2M965</accession>
<keyword evidence="4" id="KW-0489">Methyltransferase</keyword>
<dbReference type="InterPro" id="IPR028896">
    <property type="entry name" value="GcvT/YgfZ/DmdA"/>
</dbReference>
<keyword evidence="4" id="KW-0808">Transferase</keyword>
<dbReference type="STRING" id="1489064.WH96_19480"/>
<dbReference type="OrthoDB" id="9772660at2"/>
<dbReference type="PANTHER" id="PTHR43757:SF2">
    <property type="entry name" value="AMINOMETHYLTRANSFERASE, MITOCHONDRIAL"/>
    <property type="match status" value="1"/>
</dbReference>
<evidence type="ECO:0000259" key="3">
    <source>
        <dbReference type="Pfam" id="PF08669"/>
    </source>
</evidence>
<gene>
    <name evidence="4" type="primary">dmdA</name>
    <name evidence="4" type="ORF">WH96_19480</name>
</gene>
<name>A0A0H2M965_9PROT</name>
<organism evidence="4 5">
    <name type="scientific">Kiloniella spongiae</name>
    <dbReference type="NCBI Taxonomy" id="1489064"/>
    <lineage>
        <taxon>Bacteria</taxon>
        <taxon>Pseudomonadati</taxon>
        <taxon>Pseudomonadota</taxon>
        <taxon>Alphaproteobacteria</taxon>
        <taxon>Rhodospirillales</taxon>
        <taxon>Kiloniellaceae</taxon>
        <taxon>Kiloniella</taxon>
    </lineage>
</organism>
<dbReference type="Gene3D" id="3.30.1360.120">
    <property type="entry name" value="Probable tRNA modification gtpase trme, domain 1"/>
    <property type="match status" value="1"/>
</dbReference>
<dbReference type="Pfam" id="PF01571">
    <property type="entry name" value="GCV_T"/>
    <property type="match status" value="1"/>
</dbReference>
<dbReference type="Pfam" id="PF08669">
    <property type="entry name" value="GCV_T_C"/>
    <property type="match status" value="1"/>
</dbReference>
<keyword evidence="5" id="KW-1185">Reference proteome</keyword>
<dbReference type="NCBIfam" id="NF009133">
    <property type="entry name" value="PRK12486.1"/>
    <property type="match status" value="1"/>
</dbReference>
<protein>
    <submittedName>
        <fullName evidence="4">Dimethyl sulfoniopropionate demethylase</fullName>
    </submittedName>
</protein>
<dbReference type="InterPro" id="IPR013977">
    <property type="entry name" value="GcvT_C"/>
</dbReference>
<proteinExistence type="predicted"/>
<evidence type="ECO:0000313" key="5">
    <source>
        <dbReference type="Proteomes" id="UP000035444"/>
    </source>
</evidence>
<dbReference type="InterPro" id="IPR029043">
    <property type="entry name" value="GcvT/YgfZ_C"/>
</dbReference>
<dbReference type="EMBL" id="LAQL01000020">
    <property type="protein sequence ID" value="KLN59044.1"/>
    <property type="molecule type" value="Genomic_DNA"/>
</dbReference>
<comment type="caution">
    <text evidence="4">The sequence shown here is derived from an EMBL/GenBank/DDBJ whole genome shotgun (WGS) entry which is preliminary data.</text>
</comment>
<evidence type="ECO:0000259" key="2">
    <source>
        <dbReference type="Pfam" id="PF01571"/>
    </source>
</evidence>
<feature type="binding site" evidence="1">
    <location>
        <position position="204"/>
    </location>
    <ligand>
        <name>substrate</name>
    </ligand>
</feature>
<dbReference type="RefSeq" id="WP_047765921.1">
    <property type="nucleotide sequence ID" value="NZ_LAQL01000020.1"/>
</dbReference>
<dbReference type="Proteomes" id="UP000035444">
    <property type="component" value="Unassembled WGS sequence"/>
</dbReference>
<feature type="domain" description="GCVT N-terminal" evidence="2">
    <location>
        <begin position="18"/>
        <end position="269"/>
    </location>
</feature>
<dbReference type="PANTHER" id="PTHR43757">
    <property type="entry name" value="AMINOMETHYLTRANSFERASE"/>
    <property type="match status" value="1"/>
</dbReference>
<feature type="domain" description="Aminomethyltransferase C-terminal" evidence="3">
    <location>
        <begin position="290"/>
        <end position="369"/>
    </location>
</feature>
<dbReference type="PATRIC" id="fig|1489064.4.peg.1721"/>
<dbReference type="InterPro" id="IPR006222">
    <property type="entry name" value="GCVT_N"/>
</dbReference>
<dbReference type="GO" id="GO:0008168">
    <property type="term" value="F:methyltransferase activity"/>
    <property type="evidence" value="ECO:0007669"/>
    <property type="project" value="UniProtKB-KW"/>
</dbReference>
<dbReference type="AlphaFoldDB" id="A0A0H2M965"/>
<dbReference type="SUPFAM" id="SSF101790">
    <property type="entry name" value="Aminomethyltransferase beta-barrel domain"/>
    <property type="match status" value="1"/>
</dbReference>
<dbReference type="SUPFAM" id="SSF103025">
    <property type="entry name" value="Folate-binding domain"/>
    <property type="match status" value="1"/>
</dbReference>